<comment type="caution">
    <text evidence="2">The sequence shown here is derived from an EMBL/GenBank/DDBJ whole genome shotgun (WGS) entry which is preliminary data.</text>
</comment>
<feature type="region of interest" description="Disordered" evidence="1">
    <location>
        <begin position="332"/>
        <end position="352"/>
    </location>
</feature>
<dbReference type="EMBL" id="VIBQ01000013">
    <property type="protein sequence ID" value="KAB8346227.1"/>
    <property type="molecule type" value="Genomic_DNA"/>
</dbReference>
<feature type="region of interest" description="Disordered" evidence="1">
    <location>
        <begin position="381"/>
        <end position="414"/>
    </location>
</feature>
<accession>A0A5N6KV46</accession>
<evidence type="ECO:0000313" key="3">
    <source>
        <dbReference type="Proteomes" id="UP000327013"/>
    </source>
</evidence>
<reference evidence="2 3" key="1">
    <citation type="submission" date="2019-06" db="EMBL/GenBank/DDBJ databases">
        <title>A chromosomal-level reference genome of Carpinus fangiana (Coryloideae, Betulaceae).</title>
        <authorList>
            <person name="Yang X."/>
            <person name="Wang Z."/>
            <person name="Zhang L."/>
            <person name="Hao G."/>
            <person name="Liu J."/>
            <person name="Yang Y."/>
        </authorList>
    </citation>
    <scope>NUCLEOTIDE SEQUENCE [LARGE SCALE GENOMIC DNA]</scope>
    <source>
        <strain evidence="2">Cfa_2016G</strain>
        <tissue evidence="2">Leaf</tissue>
    </source>
</reference>
<proteinExistence type="predicted"/>
<keyword evidence="3" id="KW-1185">Reference proteome</keyword>
<dbReference type="Proteomes" id="UP000327013">
    <property type="component" value="Unassembled WGS sequence"/>
</dbReference>
<feature type="compositionally biased region" description="Basic and acidic residues" evidence="1">
    <location>
        <begin position="386"/>
        <end position="399"/>
    </location>
</feature>
<protein>
    <submittedName>
        <fullName evidence="2">Uncharacterized protein</fullName>
    </submittedName>
</protein>
<feature type="compositionally biased region" description="Gly residues" evidence="1">
    <location>
        <begin position="96"/>
        <end position="110"/>
    </location>
</feature>
<evidence type="ECO:0000313" key="2">
    <source>
        <dbReference type="EMBL" id="KAB8346227.1"/>
    </source>
</evidence>
<feature type="region of interest" description="Disordered" evidence="1">
    <location>
        <begin position="30"/>
        <end position="111"/>
    </location>
</feature>
<sequence>MERQRGHARYDMTSSKYIQERRVIFSNADPQHHLPYVHPPSSKHRGKTPQPSTVTNSRRPRRIPPQHLLAPAPKPQRHMPLAHLQGAGGDDDAAAGGEGEGLGGGGGGALGDVDDAADEAQRLVHDGADHVAEELGDVGLCQVDEGVMDEVGRCLVAGEHEDEGVAHDFVVGEHLRCLCARVAIGERFGRQAGAEAEGTHEVQRARILLLARADGVALGLPLGHDDDGLEIRQEQTQGLLVRHAVAGGNLIGLGGVFVRPGQGDAKACAGDDMQRETHGVFSDGVHGFVEPGGQHALGLGDALAEDQGIGPFDGMTLLPAPFGVNVVDPGGIDGGRQTLQKGQEQRMGDHPEHLPLVHGDNDVRQTRLFCSNNVSSYGLDCPQHVGGHERTSYQQREQDVEVEDANANARRGAG</sequence>
<organism evidence="2 3">
    <name type="scientific">Carpinus fangiana</name>
    <dbReference type="NCBI Taxonomy" id="176857"/>
    <lineage>
        <taxon>Eukaryota</taxon>
        <taxon>Viridiplantae</taxon>
        <taxon>Streptophyta</taxon>
        <taxon>Embryophyta</taxon>
        <taxon>Tracheophyta</taxon>
        <taxon>Spermatophyta</taxon>
        <taxon>Magnoliopsida</taxon>
        <taxon>eudicotyledons</taxon>
        <taxon>Gunneridae</taxon>
        <taxon>Pentapetalae</taxon>
        <taxon>rosids</taxon>
        <taxon>fabids</taxon>
        <taxon>Fagales</taxon>
        <taxon>Betulaceae</taxon>
        <taxon>Carpinus</taxon>
    </lineage>
</organism>
<feature type="compositionally biased region" description="Basic and acidic residues" evidence="1">
    <location>
        <begin position="343"/>
        <end position="352"/>
    </location>
</feature>
<dbReference type="AlphaFoldDB" id="A0A5N6KV46"/>
<gene>
    <name evidence="2" type="ORF">FH972_023272</name>
</gene>
<name>A0A5N6KV46_9ROSI</name>
<evidence type="ECO:0000256" key="1">
    <source>
        <dbReference type="SAM" id="MobiDB-lite"/>
    </source>
</evidence>